<evidence type="ECO:0000313" key="2">
    <source>
        <dbReference type="Proteomes" id="UP000053235"/>
    </source>
</evidence>
<evidence type="ECO:0000313" key="1">
    <source>
        <dbReference type="EMBL" id="CTQ63853.1"/>
    </source>
</evidence>
<reference evidence="2" key="1">
    <citation type="submission" date="2015-07" db="EMBL/GenBank/DDBJ databases">
        <authorList>
            <person name="Rodrigo-Torres Lidia"/>
            <person name="Arahal R.David."/>
        </authorList>
    </citation>
    <scope>NUCLEOTIDE SEQUENCE [LARGE SCALE GENOMIC DNA]</scope>
    <source>
        <strain evidence="2">CECT 5112</strain>
    </source>
</reference>
<dbReference type="EMBL" id="CXWD01000001">
    <property type="protein sequence ID" value="CTQ63853.1"/>
    <property type="molecule type" value="Genomic_DNA"/>
</dbReference>
<accession>A0A0M6ZR04</accession>
<proteinExistence type="predicted"/>
<sequence>MARFPHYRSNVVALGQLLAHARTDKEKRQKLIQNPKDELRKIGLPEHTVQLMDFEIVDATQAKTTVLPYRLNQKKIDKADPGYLVPLARQFS</sequence>
<protein>
    <submittedName>
        <fullName evidence="1">Uncharacterized protein</fullName>
    </submittedName>
</protein>
<gene>
    <name evidence="1" type="ORF">LAX5112_00091</name>
</gene>
<organism evidence="1 2">
    <name type="scientific">Roseibium alexandrii</name>
    <dbReference type="NCBI Taxonomy" id="388408"/>
    <lineage>
        <taxon>Bacteria</taxon>
        <taxon>Pseudomonadati</taxon>
        <taxon>Pseudomonadota</taxon>
        <taxon>Alphaproteobacteria</taxon>
        <taxon>Hyphomicrobiales</taxon>
        <taxon>Stappiaceae</taxon>
        <taxon>Roseibium</taxon>
    </lineage>
</organism>
<name>A0A0M6ZR04_9HYPH</name>
<keyword evidence="2" id="KW-1185">Reference proteome</keyword>
<dbReference type="Proteomes" id="UP000053235">
    <property type="component" value="Unassembled WGS sequence"/>
</dbReference>
<dbReference type="AlphaFoldDB" id="A0A0M6ZR04"/>